<evidence type="ECO:0000256" key="4">
    <source>
        <dbReference type="ARBA" id="ARBA00022692"/>
    </source>
</evidence>
<feature type="transmembrane region" description="Helical" evidence="8">
    <location>
        <begin position="126"/>
        <end position="150"/>
    </location>
</feature>
<dbReference type="InterPro" id="IPR036259">
    <property type="entry name" value="MFS_trans_sf"/>
</dbReference>
<feature type="transmembrane region" description="Helical" evidence="8">
    <location>
        <begin position="569"/>
        <end position="590"/>
    </location>
</feature>
<dbReference type="PANTHER" id="PTHR20772">
    <property type="entry name" value="PROTEIN FMP42"/>
    <property type="match status" value="1"/>
</dbReference>
<comment type="subcellular location">
    <subcellularLocation>
        <location evidence="1">Membrane</location>
        <topology evidence="1">Multi-pass membrane protein</topology>
    </subcellularLocation>
</comment>
<comment type="similarity">
    <text evidence="2">Belongs to the SLC43A transporter (TC 2.A.1.44) family.</text>
</comment>
<dbReference type="Pfam" id="PF07690">
    <property type="entry name" value="MFS_1"/>
    <property type="match status" value="1"/>
</dbReference>
<feature type="transmembrane region" description="Helical" evidence="8">
    <location>
        <begin position="399"/>
        <end position="416"/>
    </location>
</feature>
<feature type="transmembrane region" description="Helical" evidence="8">
    <location>
        <begin position="505"/>
        <end position="526"/>
    </location>
</feature>
<feature type="transmembrane region" description="Helical" evidence="8">
    <location>
        <begin position="228"/>
        <end position="251"/>
    </location>
</feature>
<reference evidence="9" key="1">
    <citation type="submission" date="2022-10" db="EMBL/GenBank/DDBJ databases">
        <title>Adaptive evolution leads to modifications in subtelomeric GC content in a zoonotic Cryptosporidium species.</title>
        <authorList>
            <person name="Li J."/>
            <person name="Feng Y."/>
            <person name="Xiao L."/>
        </authorList>
    </citation>
    <scope>NUCLEOTIDE SEQUENCE</scope>
    <source>
        <strain evidence="9">25894</strain>
    </source>
</reference>
<feature type="transmembrane region" description="Helical" evidence="8">
    <location>
        <begin position="451"/>
        <end position="469"/>
    </location>
</feature>
<dbReference type="InterPro" id="IPR011701">
    <property type="entry name" value="MFS"/>
</dbReference>
<keyword evidence="6 8" id="KW-1133">Transmembrane helix</keyword>
<organism evidence="9 10">
    <name type="scientific">Cryptosporidium canis</name>
    <dbReference type="NCBI Taxonomy" id="195482"/>
    <lineage>
        <taxon>Eukaryota</taxon>
        <taxon>Sar</taxon>
        <taxon>Alveolata</taxon>
        <taxon>Apicomplexa</taxon>
        <taxon>Conoidasida</taxon>
        <taxon>Coccidia</taxon>
        <taxon>Eucoccidiorida</taxon>
        <taxon>Eimeriorina</taxon>
        <taxon>Cryptosporidiidae</taxon>
        <taxon>Cryptosporidium</taxon>
    </lineage>
</organism>
<keyword evidence="4 8" id="KW-0812">Transmembrane</keyword>
<evidence type="ECO:0000256" key="3">
    <source>
        <dbReference type="ARBA" id="ARBA00022448"/>
    </source>
</evidence>
<keyword evidence="10" id="KW-1185">Reference proteome</keyword>
<feature type="transmembrane region" description="Helical" evidence="8">
    <location>
        <begin position="186"/>
        <end position="208"/>
    </location>
</feature>
<keyword evidence="7 8" id="KW-0472">Membrane</keyword>
<feature type="transmembrane region" description="Helical" evidence="8">
    <location>
        <begin position="538"/>
        <end position="557"/>
    </location>
</feature>
<dbReference type="Proteomes" id="UP001071777">
    <property type="component" value="Unassembled WGS sequence"/>
</dbReference>
<keyword evidence="3" id="KW-0813">Transport</keyword>
<dbReference type="EMBL" id="JAPCXB010000033">
    <property type="protein sequence ID" value="KAJ1613562.1"/>
    <property type="molecule type" value="Genomic_DNA"/>
</dbReference>
<sequence length="604" mass="67755">MEKGPKCNRWLLLSLYFLISFGVCGLVGSFTAILPLLRRACIFSNFCRCDPTTKNYRGDDCLNPDLRDLILFEPFSTDDECNPIGCNLQNVLHVDAWKFGLSVPLIASPIAGTIADIIGPRALGTIGALFVCFGLLIWLLLANIIEILWISKYLLGLSWLFLGIGRVCISYSIVSVSSLFEMQSLVISILGGLIDASILLPLIISGFQPGLNNSATNVGENTHIGERSFIYIYLILSVFSLVSLFLTLPSVTFNKLIPKKKLGEIKQYITCQEDVESGNLVKRDFNELEKATNNEDITITCPTTVQLRARSEVTNVKVKIKCTNSDGVECESSAMCDLKASSAIMGGYSVVCSLAKYRYLLNVDKFRSYSSPSNIINVVNIEIKNSLNSIVDKPIFEQLFSYEYFTFMVLFTFNFWRCSILVSKSEYIVSSILYSKHSTGIDQEILQIMNIYNIIMSLGSIFSIIWGIVTTKYGVNFMIGSITILGCFIHILLICIHILPFWCIYVYFCAFSAIRSFIFGSLNCFIGDTFGFSNFARLAGIQAFTCFVFFQIMNFLTSQYFERISWSMVNQYLLIPNAFLLSVPIILNHLKARRNSSSMLLGKH</sequence>
<evidence type="ECO:0000313" key="10">
    <source>
        <dbReference type="Proteomes" id="UP001071777"/>
    </source>
</evidence>
<dbReference type="PANTHER" id="PTHR20772:SF2">
    <property type="entry name" value="PROTEIN FMP42"/>
    <property type="match status" value="1"/>
</dbReference>
<evidence type="ECO:0000256" key="7">
    <source>
        <dbReference type="ARBA" id="ARBA00023136"/>
    </source>
</evidence>
<evidence type="ECO:0000256" key="6">
    <source>
        <dbReference type="ARBA" id="ARBA00022989"/>
    </source>
</evidence>
<evidence type="ECO:0000256" key="2">
    <source>
        <dbReference type="ARBA" id="ARBA00006595"/>
    </source>
</evidence>
<gene>
    <name evidence="9" type="ORF">OJ252_931</name>
</gene>
<feature type="transmembrane region" description="Helical" evidence="8">
    <location>
        <begin position="476"/>
        <end position="499"/>
    </location>
</feature>
<evidence type="ECO:0000256" key="1">
    <source>
        <dbReference type="ARBA" id="ARBA00004141"/>
    </source>
</evidence>
<keyword evidence="5" id="KW-0029">Amino-acid transport</keyword>
<evidence type="ECO:0000256" key="5">
    <source>
        <dbReference type="ARBA" id="ARBA00022970"/>
    </source>
</evidence>
<feature type="transmembrane region" description="Helical" evidence="8">
    <location>
        <begin position="12"/>
        <end position="34"/>
    </location>
</feature>
<dbReference type="SUPFAM" id="SSF103473">
    <property type="entry name" value="MFS general substrate transporter"/>
    <property type="match status" value="1"/>
</dbReference>
<dbReference type="InterPro" id="IPR052599">
    <property type="entry name" value="SLC43A_AATransporter"/>
</dbReference>
<evidence type="ECO:0000256" key="8">
    <source>
        <dbReference type="SAM" id="Phobius"/>
    </source>
</evidence>
<comment type="caution">
    <text evidence="9">The sequence shown here is derived from an EMBL/GenBank/DDBJ whole genome shotgun (WGS) entry which is preliminary data.</text>
</comment>
<protein>
    <submittedName>
        <fullName evidence="9">Signal peptide-containing protein</fullName>
    </submittedName>
</protein>
<name>A0ABQ8P9V5_9CRYT</name>
<accession>A0ABQ8P9V5</accession>
<evidence type="ECO:0000313" key="9">
    <source>
        <dbReference type="EMBL" id="KAJ1613562.1"/>
    </source>
</evidence>
<proteinExistence type="inferred from homology"/>
<feature type="transmembrane region" description="Helical" evidence="8">
    <location>
        <begin position="156"/>
        <end position="174"/>
    </location>
</feature>